<feature type="transmembrane region" description="Helical" evidence="1">
    <location>
        <begin position="68"/>
        <end position="88"/>
    </location>
</feature>
<organism evidence="2 3">
    <name type="scientific">Croceibacterium salegens</name>
    <dbReference type="NCBI Taxonomy" id="1737568"/>
    <lineage>
        <taxon>Bacteria</taxon>
        <taxon>Pseudomonadati</taxon>
        <taxon>Pseudomonadota</taxon>
        <taxon>Alphaproteobacteria</taxon>
        <taxon>Sphingomonadales</taxon>
        <taxon>Erythrobacteraceae</taxon>
        <taxon>Croceibacterium</taxon>
    </lineage>
</organism>
<dbReference type="AlphaFoldDB" id="A0A6I4SRQ5"/>
<keyword evidence="3" id="KW-1185">Reference proteome</keyword>
<keyword evidence="1" id="KW-0812">Transmembrane</keyword>
<keyword evidence="1" id="KW-1133">Transmembrane helix</keyword>
<reference evidence="2 3" key="1">
    <citation type="submission" date="2019-12" db="EMBL/GenBank/DDBJ databases">
        <title>Genomic-based taxomic classification of the family Erythrobacteraceae.</title>
        <authorList>
            <person name="Xu L."/>
        </authorList>
    </citation>
    <scope>NUCLEOTIDE SEQUENCE [LARGE SCALE GENOMIC DNA]</scope>
    <source>
        <strain evidence="2 3">MCCC 1K01500</strain>
    </source>
</reference>
<protein>
    <submittedName>
        <fullName evidence="2">Uncharacterized protein</fullName>
    </submittedName>
</protein>
<feature type="transmembrane region" description="Helical" evidence="1">
    <location>
        <begin position="108"/>
        <end position="125"/>
    </location>
</feature>
<proteinExistence type="predicted"/>
<dbReference type="Proteomes" id="UP000433652">
    <property type="component" value="Unassembled WGS sequence"/>
</dbReference>
<feature type="transmembrane region" description="Helical" evidence="1">
    <location>
        <begin position="42"/>
        <end position="61"/>
    </location>
</feature>
<accession>A0A6I4SRQ5</accession>
<dbReference type="OrthoDB" id="7410390at2"/>
<evidence type="ECO:0000313" key="2">
    <source>
        <dbReference type="EMBL" id="MXO58239.1"/>
    </source>
</evidence>
<comment type="caution">
    <text evidence="2">The sequence shown here is derived from an EMBL/GenBank/DDBJ whole genome shotgun (WGS) entry which is preliminary data.</text>
</comment>
<gene>
    <name evidence="2" type="ORF">GRI89_01600</name>
</gene>
<name>A0A6I4SRQ5_9SPHN</name>
<evidence type="ECO:0000313" key="3">
    <source>
        <dbReference type="Proteomes" id="UP000433652"/>
    </source>
</evidence>
<dbReference type="RefSeq" id="WP_159791530.1">
    <property type="nucleotide sequence ID" value="NZ_WTYM01000022.1"/>
</dbReference>
<keyword evidence="1" id="KW-0472">Membrane</keyword>
<sequence length="128" mass="13767">MDIPAWIAFFMGLYSLVAAVGEFREPGTWAAMLEDFEHSAGLRFLTGLICIVLGASVYLVSPWRSEDWLSIVVNVIGGLCAAEGFLILAAGDRFLPVARKLLGRSTKGWAGFSALFGMAALLVALSRL</sequence>
<evidence type="ECO:0000256" key="1">
    <source>
        <dbReference type="SAM" id="Phobius"/>
    </source>
</evidence>
<dbReference type="EMBL" id="WTYM01000022">
    <property type="protein sequence ID" value="MXO58239.1"/>
    <property type="molecule type" value="Genomic_DNA"/>
</dbReference>